<comment type="caution">
    <text evidence="1">The sequence shown here is derived from an EMBL/GenBank/DDBJ whole genome shotgun (WGS) entry which is preliminary data.</text>
</comment>
<dbReference type="EMBL" id="MU277273">
    <property type="protein sequence ID" value="KAI0056013.1"/>
    <property type="molecule type" value="Genomic_DNA"/>
</dbReference>
<proteinExistence type="predicted"/>
<reference evidence="1" key="1">
    <citation type="submission" date="2021-03" db="EMBL/GenBank/DDBJ databases">
        <authorList>
            <consortium name="DOE Joint Genome Institute"/>
            <person name="Ahrendt S."/>
            <person name="Looney B.P."/>
            <person name="Miyauchi S."/>
            <person name="Morin E."/>
            <person name="Drula E."/>
            <person name="Courty P.E."/>
            <person name="Chicoki N."/>
            <person name="Fauchery L."/>
            <person name="Kohler A."/>
            <person name="Kuo A."/>
            <person name="Labutti K."/>
            <person name="Pangilinan J."/>
            <person name="Lipzen A."/>
            <person name="Riley R."/>
            <person name="Andreopoulos W."/>
            <person name="He G."/>
            <person name="Johnson J."/>
            <person name="Barry K.W."/>
            <person name="Grigoriev I.V."/>
            <person name="Nagy L."/>
            <person name="Hibbett D."/>
            <person name="Henrissat B."/>
            <person name="Matheny P.B."/>
            <person name="Labbe J."/>
            <person name="Martin F."/>
        </authorList>
    </citation>
    <scope>NUCLEOTIDE SEQUENCE</scope>
    <source>
        <strain evidence="1">HHB10654</strain>
    </source>
</reference>
<sequence>MSELANSRVWFITGTSSGFGRALVEAVLNKNERVVATVRKTSALADLQAKYPETQLLVLTLDVTNAEQIAEAFKTIESHFHRLDVVVNNAGYALQGEVEGIPEAKARHQLEVIFWAPVNITKQAIRFFREVNPKGHGGRILNISSTLGYDSHHTLAYYAAGKFALEGFTEAVLREVLPEWNITGTIIEPGSFATNLWAPEDVIPPHPAYGEKGPTIQVRELFDKIPKIGDVAKAGQALLRIADAPALPRRIQLGTDAWVQVHAKANKTLKDQEEWAAVSHSTNLNGYEPEVVMAEMQKWTN</sequence>
<reference evidence="1" key="2">
    <citation type="journal article" date="2022" name="New Phytol.">
        <title>Evolutionary transition to the ectomycorrhizal habit in the genomes of a hyperdiverse lineage of mushroom-forming fungi.</title>
        <authorList>
            <person name="Looney B."/>
            <person name="Miyauchi S."/>
            <person name="Morin E."/>
            <person name="Drula E."/>
            <person name="Courty P.E."/>
            <person name="Kohler A."/>
            <person name="Kuo A."/>
            <person name="LaButti K."/>
            <person name="Pangilinan J."/>
            <person name="Lipzen A."/>
            <person name="Riley R."/>
            <person name="Andreopoulos W."/>
            <person name="He G."/>
            <person name="Johnson J."/>
            <person name="Nolan M."/>
            <person name="Tritt A."/>
            <person name="Barry K.W."/>
            <person name="Grigoriev I.V."/>
            <person name="Nagy L.G."/>
            <person name="Hibbett D."/>
            <person name="Henrissat B."/>
            <person name="Matheny P.B."/>
            <person name="Labbe J."/>
            <person name="Martin F.M."/>
        </authorList>
    </citation>
    <scope>NUCLEOTIDE SEQUENCE</scope>
    <source>
        <strain evidence="1">HHB10654</strain>
    </source>
</reference>
<evidence type="ECO:0000313" key="2">
    <source>
        <dbReference type="Proteomes" id="UP000814140"/>
    </source>
</evidence>
<keyword evidence="2" id="KW-1185">Reference proteome</keyword>
<protein>
    <submittedName>
        <fullName evidence="1">NAD(P)-binding protein</fullName>
    </submittedName>
</protein>
<accession>A0ACB8SIE0</accession>
<organism evidence="1 2">
    <name type="scientific">Artomyces pyxidatus</name>
    <dbReference type="NCBI Taxonomy" id="48021"/>
    <lineage>
        <taxon>Eukaryota</taxon>
        <taxon>Fungi</taxon>
        <taxon>Dikarya</taxon>
        <taxon>Basidiomycota</taxon>
        <taxon>Agaricomycotina</taxon>
        <taxon>Agaricomycetes</taxon>
        <taxon>Russulales</taxon>
        <taxon>Auriscalpiaceae</taxon>
        <taxon>Artomyces</taxon>
    </lineage>
</organism>
<evidence type="ECO:0000313" key="1">
    <source>
        <dbReference type="EMBL" id="KAI0056013.1"/>
    </source>
</evidence>
<name>A0ACB8SIE0_9AGAM</name>
<gene>
    <name evidence="1" type="ORF">BV25DRAFT_1894672</name>
</gene>
<dbReference type="Proteomes" id="UP000814140">
    <property type="component" value="Unassembled WGS sequence"/>
</dbReference>